<dbReference type="PRINTS" id="PR00598">
    <property type="entry name" value="HTHMARR"/>
</dbReference>
<dbReference type="Gene3D" id="1.10.10.10">
    <property type="entry name" value="Winged helix-like DNA-binding domain superfamily/Winged helix DNA-binding domain"/>
    <property type="match status" value="2"/>
</dbReference>
<evidence type="ECO:0000313" key="3">
    <source>
        <dbReference type="EMBL" id="RJF86358.1"/>
    </source>
</evidence>
<name>A0A418W8N7_9PROT</name>
<dbReference type="InterPro" id="IPR036390">
    <property type="entry name" value="WH_DNA-bd_sf"/>
</dbReference>
<dbReference type="InterPro" id="IPR000835">
    <property type="entry name" value="HTH_MarR-typ"/>
</dbReference>
<sequence>MCPRRKEQRRGGMTTSNGQTGPARAEAGLLDELYRRPGFLIRRAHQIAVSIFTQECAAYDITATQYGVMFALSRCDGVDQITIARLLGLDRSTTGLVVSILEQRKLLSRSLHAEDKRKRVLTLTDTGRDLLALLRPCALDAIVRLLAPFPALERDMLTALLERMVNRLGGSAAADELAELYGRPGYLIRRAHQIAVAVFSETCREFDITTTQFGVMFALSRCDGVDQITLARLLGLDRSTTGLVVALLEERGLLQRSQHAEDRRRRVLALTAAGRTHLAAVMPKAVLSVERLLEPFTAIERNIFVELLDRLVNHHNADVRVPLIAESAG</sequence>
<dbReference type="AlphaFoldDB" id="A0A418W8N7"/>
<dbReference type="InterPro" id="IPR036388">
    <property type="entry name" value="WH-like_DNA-bd_sf"/>
</dbReference>
<dbReference type="PANTHER" id="PTHR33164">
    <property type="entry name" value="TRANSCRIPTIONAL REGULATOR, MARR FAMILY"/>
    <property type="match status" value="1"/>
</dbReference>
<evidence type="ECO:0000259" key="2">
    <source>
        <dbReference type="PROSITE" id="PS50995"/>
    </source>
</evidence>
<protein>
    <submittedName>
        <fullName evidence="3">MarR family transcriptional regulator</fullName>
    </submittedName>
</protein>
<dbReference type="EMBL" id="QYUK01000011">
    <property type="protein sequence ID" value="RJF86358.1"/>
    <property type="molecule type" value="Genomic_DNA"/>
</dbReference>
<dbReference type="PANTHER" id="PTHR33164:SF95">
    <property type="entry name" value="TRANSCRIPTIONAL REGULATOR"/>
    <property type="match status" value="1"/>
</dbReference>
<dbReference type="SUPFAM" id="SSF46785">
    <property type="entry name" value="Winged helix' DNA-binding domain"/>
    <property type="match status" value="2"/>
</dbReference>
<feature type="domain" description="HTH marR-type" evidence="2">
    <location>
        <begin position="30"/>
        <end position="162"/>
    </location>
</feature>
<dbReference type="InterPro" id="IPR039422">
    <property type="entry name" value="MarR/SlyA-like"/>
</dbReference>
<accession>A0A418W8N7</accession>
<keyword evidence="4" id="KW-1185">Reference proteome</keyword>
<dbReference type="GO" id="GO:0003700">
    <property type="term" value="F:DNA-binding transcription factor activity"/>
    <property type="evidence" value="ECO:0007669"/>
    <property type="project" value="InterPro"/>
</dbReference>
<organism evidence="3 4">
    <name type="scientific">Oleomonas cavernae</name>
    <dbReference type="NCBI Taxonomy" id="2320859"/>
    <lineage>
        <taxon>Bacteria</taxon>
        <taxon>Pseudomonadati</taxon>
        <taxon>Pseudomonadota</taxon>
        <taxon>Alphaproteobacteria</taxon>
        <taxon>Acetobacterales</taxon>
        <taxon>Acetobacteraceae</taxon>
        <taxon>Oleomonas</taxon>
    </lineage>
</organism>
<dbReference type="PROSITE" id="PS50995">
    <property type="entry name" value="HTH_MARR_2"/>
    <property type="match status" value="2"/>
</dbReference>
<dbReference type="GO" id="GO:0006950">
    <property type="term" value="P:response to stress"/>
    <property type="evidence" value="ECO:0007669"/>
    <property type="project" value="TreeGrafter"/>
</dbReference>
<reference evidence="3 4" key="1">
    <citation type="submission" date="2018-09" db="EMBL/GenBank/DDBJ databases">
        <authorList>
            <person name="Zhu H."/>
        </authorList>
    </citation>
    <scope>NUCLEOTIDE SEQUENCE [LARGE SCALE GENOMIC DNA]</scope>
    <source>
        <strain evidence="3 4">K1W22B-8</strain>
    </source>
</reference>
<feature type="region of interest" description="Disordered" evidence="1">
    <location>
        <begin position="1"/>
        <end position="23"/>
    </location>
</feature>
<evidence type="ECO:0000313" key="4">
    <source>
        <dbReference type="Proteomes" id="UP000284605"/>
    </source>
</evidence>
<comment type="caution">
    <text evidence="3">The sequence shown here is derived from an EMBL/GenBank/DDBJ whole genome shotgun (WGS) entry which is preliminary data.</text>
</comment>
<dbReference type="Proteomes" id="UP000284605">
    <property type="component" value="Unassembled WGS sequence"/>
</dbReference>
<feature type="domain" description="HTH marR-type" evidence="2">
    <location>
        <begin position="154"/>
        <end position="313"/>
    </location>
</feature>
<gene>
    <name evidence="3" type="ORF">D3874_04400</name>
</gene>
<proteinExistence type="predicted"/>
<dbReference type="SMART" id="SM00347">
    <property type="entry name" value="HTH_MARR"/>
    <property type="match status" value="2"/>
</dbReference>
<evidence type="ECO:0000256" key="1">
    <source>
        <dbReference type="SAM" id="MobiDB-lite"/>
    </source>
</evidence>
<dbReference type="Pfam" id="PF01047">
    <property type="entry name" value="MarR"/>
    <property type="match status" value="2"/>
</dbReference>